<evidence type="ECO:0000313" key="2">
    <source>
        <dbReference type="EMBL" id="KAK1786691.1"/>
    </source>
</evidence>
<feature type="compositionally biased region" description="Polar residues" evidence="1">
    <location>
        <begin position="125"/>
        <end position="135"/>
    </location>
</feature>
<keyword evidence="3" id="KW-1185">Reference proteome</keyword>
<sequence length="311" mass="33919">MWKAFNKATLPERSSLEDPAVPPLPEDSRESRPAGEAAGILLPLLLGEHADVVYLCVSHRLHHSKRESPPEGPEVHPEDHPLIVSLGGALIQLPMLLRSSQPKETLDVISLACCLRTDALGSSYQGQTDVRTASTPGPYEDRTLPNTDSDSLAPVKLNHSGSVRFIVYSAEVFFTPSSCTIIQSFRRICCKVKSKCLNAEFEPRSLSVGMLDSKHAKLDKVQVTSELSLDQSEPSVGESTDEKQSQMPCACRLCLAGSTPSRGQGRRALRSILIDSPGIRPFESRSLRVVKVFLCADTRSSAPESKTKDQT</sequence>
<evidence type="ECO:0000256" key="1">
    <source>
        <dbReference type="SAM" id="MobiDB-lite"/>
    </source>
</evidence>
<evidence type="ECO:0000313" key="3">
    <source>
        <dbReference type="Proteomes" id="UP001239994"/>
    </source>
</evidence>
<comment type="caution">
    <text evidence="2">The sequence shown here is derived from an EMBL/GenBank/DDBJ whole genome shotgun (WGS) entry which is preliminary data.</text>
</comment>
<dbReference type="AlphaFoldDB" id="A0AAD9DM05"/>
<dbReference type="Proteomes" id="UP001239994">
    <property type="component" value="Unassembled WGS sequence"/>
</dbReference>
<feature type="region of interest" description="Disordered" evidence="1">
    <location>
        <begin position="125"/>
        <end position="150"/>
    </location>
</feature>
<name>A0AAD9DM05_9TELE</name>
<dbReference type="EMBL" id="JAROKS010000024">
    <property type="protein sequence ID" value="KAK1786691.1"/>
    <property type="molecule type" value="Genomic_DNA"/>
</dbReference>
<gene>
    <name evidence="2" type="ORF">P4O66_017086</name>
</gene>
<feature type="region of interest" description="Disordered" evidence="1">
    <location>
        <begin position="1"/>
        <end position="33"/>
    </location>
</feature>
<accession>A0AAD9DM05</accession>
<proteinExistence type="predicted"/>
<protein>
    <submittedName>
        <fullName evidence="2">Uncharacterized protein</fullName>
    </submittedName>
</protein>
<reference evidence="2" key="1">
    <citation type="submission" date="2023-03" db="EMBL/GenBank/DDBJ databases">
        <title>Electrophorus voltai genome.</title>
        <authorList>
            <person name="Bian C."/>
        </authorList>
    </citation>
    <scope>NUCLEOTIDE SEQUENCE</scope>
    <source>
        <strain evidence="2">CB-2022</strain>
        <tissue evidence="2">Muscle</tissue>
    </source>
</reference>
<organism evidence="2 3">
    <name type="scientific">Electrophorus voltai</name>
    <dbReference type="NCBI Taxonomy" id="2609070"/>
    <lineage>
        <taxon>Eukaryota</taxon>
        <taxon>Metazoa</taxon>
        <taxon>Chordata</taxon>
        <taxon>Craniata</taxon>
        <taxon>Vertebrata</taxon>
        <taxon>Euteleostomi</taxon>
        <taxon>Actinopterygii</taxon>
        <taxon>Neopterygii</taxon>
        <taxon>Teleostei</taxon>
        <taxon>Ostariophysi</taxon>
        <taxon>Gymnotiformes</taxon>
        <taxon>Gymnotoidei</taxon>
        <taxon>Gymnotidae</taxon>
        <taxon>Electrophorus</taxon>
    </lineage>
</organism>